<comment type="caution">
    <text evidence="3">The sequence shown here is derived from an EMBL/GenBank/DDBJ whole genome shotgun (WGS) entry which is preliminary data.</text>
</comment>
<keyword evidence="1" id="KW-0812">Transmembrane</keyword>
<feature type="chain" id="PRO_5035244070" description="Secreted protein" evidence="2">
    <location>
        <begin position="23"/>
        <end position="94"/>
    </location>
</feature>
<feature type="transmembrane region" description="Helical" evidence="1">
    <location>
        <begin position="51"/>
        <end position="68"/>
    </location>
</feature>
<evidence type="ECO:0000256" key="1">
    <source>
        <dbReference type="SAM" id="Phobius"/>
    </source>
</evidence>
<keyword evidence="1" id="KW-0472">Membrane</keyword>
<proteinExistence type="predicted"/>
<keyword evidence="1" id="KW-1133">Transmembrane helix</keyword>
<dbReference type="EMBL" id="WNTK01000001">
    <property type="protein sequence ID" value="KAG9491543.1"/>
    <property type="molecule type" value="Genomic_DNA"/>
</dbReference>
<gene>
    <name evidence="3" type="ORF">GDO78_000188</name>
</gene>
<evidence type="ECO:0008006" key="5">
    <source>
        <dbReference type="Google" id="ProtNLM"/>
    </source>
</evidence>
<reference evidence="3" key="1">
    <citation type="thesis" date="2020" institute="ProQuest LLC" country="789 East Eisenhower Parkway, Ann Arbor, MI, USA">
        <title>Comparative Genomics and Chromosome Evolution.</title>
        <authorList>
            <person name="Mudd A.B."/>
        </authorList>
    </citation>
    <scope>NUCLEOTIDE SEQUENCE</scope>
    <source>
        <strain evidence="3">HN-11 Male</strain>
        <tissue evidence="3">Kidney and liver</tissue>
    </source>
</reference>
<name>A0A8J6FNK6_ELECQ</name>
<keyword evidence="4" id="KW-1185">Reference proteome</keyword>
<dbReference type="AlphaFoldDB" id="A0A8J6FNK6"/>
<keyword evidence="2" id="KW-0732">Signal</keyword>
<accession>A0A8J6FNK6</accession>
<evidence type="ECO:0000313" key="3">
    <source>
        <dbReference type="EMBL" id="KAG9491543.1"/>
    </source>
</evidence>
<dbReference type="Proteomes" id="UP000770717">
    <property type="component" value="Unassembled WGS sequence"/>
</dbReference>
<protein>
    <recommendedName>
        <fullName evidence="5">Secreted protein</fullName>
    </recommendedName>
</protein>
<feature type="signal peptide" evidence="2">
    <location>
        <begin position="1"/>
        <end position="22"/>
    </location>
</feature>
<evidence type="ECO:0000313" key="4">
    <source>
        <dbReference type="Proteomes" id="UP000770717"/>
    </source>
</evidence>
<sequence>MKIQRATMMFFVFFLVTFKATANEPFCTNLKQLAICYVFVLSTPMLTKCKLVHLYSFIFVFFVFFVFFSQRITILTHGFCAKNSLFNFFVLFLQ</sequence>
<evidence type="ECO:0000256" key="2">
    <source>
        <dbReference type="SAM" id="SignalP"/>
    </source>
</evidence>
<organism evidence="3 4">
    <name type="scientific">Eleutherodactylus coqui</name>
    <name type="common">Puerto Rican coqui</name>
    <dbReference type="NCBI Taxonomy" id="57060"/>
    <lineage>
        <taxon>Eukaryota</taxon>
        <taxon>Metazoa</taxon>
        <taxon>Chordata</taxon>
        <taxon>Craniata</taxon>
        <taxon>Vertebrata</taxon>
        <taxon>Euteleostomi</taxon>
        <taxon>Amphibia</taxon>
        <taxon>Batrachia</taxon>
        <taxon>Anura</taxon>
        <taxon>Neobatrachia</taxon>
        <taxon>Hyloidea</taxon>
        <taxon>Eleutherodactylidae</taxon>
        <taxon>Eleutherodactylinae</taxon>
        <taxon>Eleutherodactylus</taxon>
        <taxon>Eleutherodactylus</taxon>
    </lineage>
</organism>